<comment type="caution">
    <text evidence="1">The sequence shown here is derived from an EMBL/GenBank/DDBJ whole genome shotgun (WGS) entry which is preliminary data.</text>
</comment>
<accession>A0ABT9Y4Q3</accession>
<evidence type="ECO:0000313" key="1">
    <source>
        <dbReference type="EMBL" id="MDQ0202485.1"/>
    </source>
</evidence>
<name>A0ABT9Y4Q3_9FIRM</name>
<dbReference type="EMBL" id="JAUSUE010000001">
    <property type="protein sequence ID" value="MDQ0202485.1"/>
    <property type="molecule type" value="Genomic_DNA"/>
</dbReference>
<reference evidence="1 2" key="1">
    <citation type="submission" date="2023-07" db="EMBL/GenBank/DDBJ databases">
        <title>Genomic Encyclopedia of Type Strains, Phase IV (KMG-IV): sequencing the most valuable type-strain genomes for metagenomic binning, comparative biology and taxonomic classification.</title>
        <authorList>
            <person name="Goeker M."/>
        </authorList>
    </citation>
    <scope>NUCLEOTIDE SEQUENCE [LARGE SCALE GENOMIC DNA]</scope>
    <source>
        <strain evidence="1 2">DSM 16980</strain>
    </source>
</reference>
<evidence type="ECO:0008006" key="3">
    <source>
        <dbReference type="Google" id="ProtNLM"/>
    </source>
</evidence>
<dbReference type="InterPro" id="IPR020049">
    <property type="entry name" value="Major_capsid-like"/>
</dbReference>
<dbReference type="RefSeq" id="WP_307222352.1">
    <property type="nucleotide sequence ID" value="NZ_CP116940.1"/>
</dbReference>
<protein>
    <recommendedName>
        <fullName evidence="3">DUF2184 domain-containing protein</fullName>
    </recommendedName>
</protein>
<dbReference type="PIRSF" id="PIRSF029202">
    <property type="entry name" value="UCP029202"/>
    <property type="match status" value="1"/>
</dbReference>
<evidence type="ECO:0000313" key="2">
    <source>
        <dbReference type="Proteomes" id="UP001239167"/>
    </source>
</evidence>
<dbReference type="Proteomes" id="UP001239167">
    <property type="component" value="Unassembled WGS sequence"/>
</dbReference>
<keyword evidence="2" id="KW-1185">Reference proteome</keyword>
<gene>
    <name evidence="1" type="ORF">J2S01_000170</name>
</gene>
<dbReference type="Pfam" id="PF09950">
    <property type="entry name" value="Major_capside"/>
    <property type="match status" value="1"/>
</dbReference>
<organism evidence="1 2">
    <name type="scientific">Pectinatus haikarae</name>
    <dbReference type="NCBI Taxonomy" id="349096"/>
    <lineage>
        <taxon>Bacteria</taxon>
        <taxon>Bacillati</taxon>
        <taxon>Bacillota</taxon>
        <taxon>Negativicutes</taxon>
        <taxon>Selenomonadales</taxon>
        <taxon>Selenomonadaceae</taxon>
        <taxon>Pectinatus</taxon>
    </lineage>
</organism>
<sequence length="340" mass="37023">MPGIRKTYNLPIAPSRGAMKGLTLDASAVSSGLAFLQSELEKLDPLLREPLTNTTYPRDINIESGGGWVEATSAFNVEYSVTGGQADGVGGVQNAIRRIQADLSKDLYKVLPYEVAMSIKIQDQLRGAVTGRSIEQIYDDGIRLDYDKYMDINTYLGQSAYGTTGLLNDTNITAASVAAGASTKTTWKDKTTIEILNDVDDAIVAGWAAAQYDNSAIPNHILIDPTNFAYINRTMVSVNGYPAPISILKYLLENNIAKAKGVDLFIGECRFCTGAGTGSTNRMVCYVNQKRFVGMDVPVPLSRVMTQPNVGTGSYDSLYMSNIGQVKVHYYEPFIYRDGI</sequence>
<proteinExistence type="predicted"/>